<reference evidence="1 2" key="1">
    <citation type="journal article" date="2013" name="Genome Biol. Evol.">
        <title>Genomes of Stigonematalean cyanobacteria (subsection V) and the evolution of oxygenic photosynthesis from prokaryotes to plastids.</title>
        <authorList>
            <person name="Dagan T."/>
            <person name="Roettger M."/>
            <person name="Stucken K."/>
            <person name="Landan G."/>
            <person name="Koch R."/>
            <person name="Major P."/>
            <person name="Gould S.B."/>
            <person name="Goremykin V.V."/>
            <person name="Rippka R."/>
            <person name="Tandeau de Marsac N."/>
            <person name="Gugger M."/>
            <person name="Lockhart P.J."/>
            <person name="Allen J.F."/>
            <person name="Brune I."/>
            <person name="Maus I."/>
            <person name="Puhler A."/>
            <person name="Martin W.F."/>
        </authorList>
    </citation>
    <scope>NUCLEOTIDE SEQUENCE [LARGE SCALE GENOMIC DNA]</scope>
    <source>
        <strain evidence="1 2">PCC 7110</strain>
    </source>
</reference>
<proteinExistence type="predicted"/>
<sequence length="192" mass="20646">MTVTKKQLKQEIGATSVAEVTTILQVANRPFSAQEIADEDAEFVRQAYKLIKQGMTVVQAVQHISGKENLKNDKATEGVHNQVNEQVSAGVSSKDEVLSNMLIDDVRKKAIQYNAAFFTLLPAAINSAEVLESDAVQNAIAYTNGAIGAAETGELNLGDNDFLMTAVRTASSKNLLPPTPRNVRLLSDSTQG</sequence>
<dbReference type="RefSeq" id="WP_017740937.1">
    <property type="nucleotide sequence ID" value="NZ_KQ976355.1"/>
</dbReference>
<organism evidence="1 2">
    <name type="scientific">Scytonema hofmannii PCC 7110</name>
    <dbReference type="NCBI Taxonomy" id="128403"/>
    <lineage>
        <taxon>Bacteria</taxon>
        <taxon>Bacillati</taxon>
        <taxon>Cyanobacteriota</taxon>
        <taxon>Cyanophyceae</taxon>
        <taxon>Nostocales</taxon>
        <taxon>Scytonemataceae</taxon>
        <taxon>Scytonema</taxon>
    </lineage>
</organism>
<dbReference type="Proteomes" id="UP000076925">
    <property type="component" value="Unassembled WGS sequence"/>
</dbReference>
<evidence type="ECO:0000313" key="2">
    <source>
        <dbReference type="Proteomes" id="UP000076925"/>
    </source>
</evidence>
<name>A0A139WQR9_9CYAN</name>
<comment type="caution">
    <text evidence="1">The sequence shown here is derived from an EMBL/GenBank/DDBJ whole genome shotgun (WGS) entry which is preliminary data.</text>
</comment>
<dbReference type="EMBL" id="ANNX02000064">
    <property type="protein sequence ID" value="KYC34767.1"/>
    <property type="molecule type" value="Genomic_DNA"/>
</dbReference>
<protein>
    <submittedName>
        <fullName evidence="1">Uncharacterized protein</fullName>
    </submittedName>
</protein>
<gene>
    <name evidence="1" type="ORF">WA1_49455</name>
</gene>
<evidence type="ECO:0000313" key="1">
    <source>
        <dbReference type="EMBL" id="KYC34767.1"/>
    </source>
</evidence>
<accession>A0A139WQR9</accession>
<dbReference type="AlphaFoldDB" id="A0A139WQR9"/>
<keyword evidence="2" id="KW-1185">Reference proteome</keyword>